<dbReference type="SMART" id="SM00228">
    <property type="entry name" value="PDZ"/>
    <property type="match status" value="1"/>
</dbReference>
<comment type="caution">
    <text evidence="4">The sequence shown here is derived from an EMBL/GenBank/DDBJ whole genome shotgun (WGS) entry which is preliminary data.</text>
</comment>
<evidence type="ECO:0000313" key="5">
    <source>
        <dbReference type="EMBL" id="CAF3618248.1"/>
    </source>
</evidence>
<dbReference type="InterPro" id="IPR036034">
    <property type="entry name" value="PDZ_sf"/>
</dbReference>
<reference evidence="4" key="1">
    <citation type="submission" date="2021-02" db="EMBL/GenBank/DDBJ databases">
        <authorList>
            <person name="Nowell W R."/>
        </authorList>
    </citation>
    <scope>NUCLEOTIDE SEQUENCE</scope>
</reference>
<feature type="compositionally biased region" description="Basic residues" evidence="1">
    <location>
        <begin position="145"/>
        <end position="156"/>
    </location>
</feature>
<dbReference type="InterPro" id="IPR051342">
    <property type="entry name" value="PDZ_scaffold"/>
</dbReference>
<name>A0A814EC05_9BILA</name>
<evidence type="ECO:0000259" key="2">
    <source>
        <dbReference type="PROSITE" id="PS50106"/>
    </source>
</evidence>
<dbReference type="EMBL" id="CAJNOK010001863">
    <property type="protein sequence ID" value="CAF0833576.1"/>
    <property type="molecule type" value="Genomic_DNA"/>
</dbReference>
<dbReference type="SUPFAM" id="SSF50156">
    <property type="entry name" value="PDZ domain-like"/>
    <property type="match status" value="1"/>
</dbReference>
<dbReference type="Gene3D" id="2.30.42.10">
    <property type="match status" value="1"/>
</dbReference>
<dbReference type="EMBL" id="CAJOBC010002593">
    <property type="protein sequence ID" value="CAF3740840.1"/>
    <property type="molecule type" value="Genomic_DNA"/>
</dbReference>
<dbReference type="AlphaFoldDB" id="A0A814EC05"/>
<feature type="domain" description="PDZ" evidence="2">
    <location>
        <begin position="7"/>
        <end position="92"/>
    </location>
</feature>
<dbReference type="EMBL" id="CAJOBA010001863">
    <property type="protein sequence ID" value="CAF3618248.1"/>
    <property type="molecule type" value="Genomic_DNA"/>
</dbReference>
<feature type="compositionally biased region" description="Basic residues" evidence="1">
    <location>
        <begin position="116"/>
        <end position="130"/>
    </location>
</feature>
<evidence type="ECO:0000313" key="7">
    <source>
        <dbReference type="Proteomes" id="UP000663829"/>
    </source>
</evidence>
<keyword evidence="7" id="KW-1185">Reference proteome</keyword>
<protein>
    <recommendedName>
        <fullName evidence="2">PDZ domain-containing protein</fullName>
    </recommendedName>
</protein>
<dbReference type="Proteomes" id="UP000677228">
    <property type="component" value="Unassembled WGS sequence"/>
</dbReference>
<dbReference type="Proteomes" id="UP000663829">
    <property type="component" value="Unassembled WGS sequence"/>
</dbReference>
<feature type="region of interest" description="Disordered" evidence="1">
    <location>
        <begin position="108"/>
        <end position="164"/>
    </location>
</feature>
<dbReference type="Proteomes" id="UP000681722">
    <property type="component" value="Unassembled WGS sequence"/>
</dbReference>
<dbReference type="PROSITE" id="PS50106">
    <property type="entry name" value="PDZ"/>
    <property type="match status" value="1"/>
</dbReference>
<evidence type="ECO:0000256" key="1">
    <source>
        <dbReference type="SAM" id="MobiDB-lite"/>
    </source>
</evidence>
<dbReference type="PANTHER" id="PTHR19964">
    <property type="entry name" value="MULTIPLE PDZ DOMAIN PROTEIN"/>
    <property type="match status" value="1"/>
</dbReference>
<feature type="compositionally biased region" description="Low complexity" evidence="1">
    <location>
        <begin position="131"/>
        <end position="140"/>
    </location>
</feature>
<evidence type="ECO:0000313" key="3">
    <source>
        <dbReference type="EMBL" id="CAF0833576.1"/>
    </source>
</evidence>
<proteinExistence type="predicted"/>
<dbReference type="InterPro" id="IPR001478">
    <property type="entry name" value="PDZ"/>
</dbReference>
<dbReference type="EMBL" id="CAJNOQ010002593">
    <property type="protein sequence ID" value="CAF0967452.1"/>
    <property type="molecule type" value="Genomic_DNA"/>
</dbReference>
<accession>A0A814EC05</accession>
<sequence>MPATNEELIVYTDSRNGLGIRIIGAKKPTKHSGIFIKQLLEDGLAQKDGRLKVSDQIISINDESATGITRERAAHLLRSAAASNQVRLLIRHGNQSEYQKLLYDEKSTDDENYHQQQRHRRHHHHHHHNNRNIQYNNNREQQPKPQRRTRHRASKHHVADEDQDSDIEQIDLSKYALNSLLNSRFKLQDLLDLLKKSYDIDRNQENELSSHFTSLSLSEGRISLREFEHQASLILNEDINLLLPFYSTSNDSTSSPLIQDFRFQISECHQTIKELQQKVLTCEKTQRLSQEIELEYEDLLKYLYDQIKQYKLSEMKYDRKLQSQDAFIQKLFSYIPQGSQDLQQLKYEYQQIKLQGSPTKSSSSTTTATIMTTSPTLHKQRYSQYYTGGEIEKI</sequence>
<gene>
    <name evidence="4" type="ORF">GPM918_LOCUS12053</name>
    <name evidence="3" type="ORF">OVA965_LOCUS6271</name>
    <name evidence="6" type="ORF">SRO942_LOCUS12054</name>
    <name evidence="5" type="ORF">TMI583_LOCUS6267</name>
</gene>
<dbReference type="PANTHER" id="PTHR19964:SF94">
    <property type="entry name" value="SYNTAXIN-BINDING PROTEIN 4-LIKE"/>
    <property type="match status" value="1"/>
</dbReference>
<dbReference type="Proteomes" id="UP000682733">
    <property type="component" value="Unassembled WGS sequence"/>
</dbReference>
<dbReference type="OrthoDB" id="6022242at2759"/>
<evidence type="ECO:0000313" key="6">
    <source>
        <dbReference type="EMBL" id="CAF3740840.1"/>
    </source>
</evidence>
<evidence type="ECO:0000313" key="4">
    <source>
        <dbReference type="EMBL" id="CAF0967452.1"/>
    </source>
</evidence>
<organism evidence="4 7">
    <name type="scientific">Didymodactylos carnosus</name>
    <dbReference type="NCBI Taxonomy" id="1234261"/>
    <lineage>
        <taxon>Eukaryota</taxon>
        <taxon>Metazoa</taxon>
        <taxon>Spiralia</taxon>
        <taxon>Gnathifera</taxon>
        <taxon>Rotifera</taxon>
        <taxon>Eurotatoria</taxon>
        <taxon>Bdelloidea</taxon>
        <taxon>Philodinida</taxon>
        <taxon>Philodinidae</taxon>
        <taxon>Didymodactylos</taxon>
    </lineage>
</organism>
<dbReference type="Pfam" id="PF00595">
    <property type="entry name" value="PDZ"/>
    <property type="match status" value="1"/>
</dbReference>